<dbReference type="PIRSF" id="PIRSF003073">
    <property type="entry name" value="DNAC_TnpB_IstB"/>
    <property type="match status" value="1"/>
</dbReference>
<dbReference type="KEGG" id="lao:AOX59_06645"/>
<evidence type="ECO:0000256" key="2">
    <source>
        <dbReference type="ARBA" id="ARBA00022741"/>
    </source>
</evidence>
<dbReference type="SUPFAM" id="SSF52540">
    <property type="entry name" value="P-loop containing nucleoside triphosphate hydrolases"/>
    <property type="match status" value="1"/>
</dbReference>
<dbReference type="InterPro" id="IPR002611">
    <property type="entry name" value="IstB_ATP-bd"/>
</dbReference>
<dbReference type="NCBIfam" id="NF038214">
    <property type="entry name" value="IS21_help_AAA"/>
    <property type="match status" value="1"/>
</dbReference>
<feature type="domain" description="AAA+ ATPase" evidence="4">
    <location>
        <begin position="92"/>
        <end position="224"/>
    </location>
</feature>
<gene>
    <name evidence="5" type="ORF">AOX59_06645</name>
</gene>
<dbReference type="PANTHER" id="PTHR30050">
    <property type="entry name" value="CHROMOSOMAL REPLICATION INITIATOR PROTEIN DNAA"/>
    <property type="match status" value="1"/>
</dbReference>
<dbReference type="GO" id="GO:0005524">
    <property type="term" value="F:ATP binding"/>
    <property type="evidence" value="ECO:0007669"/>
    <property type="project" value="UniProtKB-KW"/>
</dbReference>
<dbReference type="RefSeq" id="WP_068443598.1">
    <property type="nucleotide sequence ID" value="NZ_CP013862.1"/>
</dbReference>
<keyword evidence="2" id="KW-0547">Nucleotide-binding</keyword>
<evidence type="ECO:0000256" key="1">
    <source>
        <dbReference type="ARBA" id="ARBA00008059"/>
    </source>
</evidence>
<evidence type="ECO:0000313" key="6">
    <source>
        <dbReference type="Proteomes" id="UP000050331"/>
    </source>
</evidence>
<sequence length="264" mass="30724">MSNSIREKCKALRLAHVADVYEKVPFENPEQFLTTLLQEELDLREAAKGERLIKKAKFMNEKELENYQWSDHVRFPPQLDRNALESLHFIDRKENLVLTGAPGTGKSHLVTALGRKACRNGYDVRFYRVADLVELLEKSWREGRYQQFRNKFNKVSMIILDEMGYVPFSKDGAELLFQLISDWYEQRSLVITSNLEFSQWNKIFVDARLTAALVDRIIHHAHILSFTGDSHRVKHALFSTFCLQNTHVLVISDNRLVSFNKVVP</sequence>
<accession>A0A0U4G6M4</accession>
<organism evidence="5 6">
    <name type="scientific">Lentibacillus amyloliquefaciens</name>
    <dbReference type="NCBI Taxonomy" id="1472767"/>
    <lineage>
        <taxon>Bacteria</taxon>
        <taxon>Bacillati</taxon>
        <taxon>Bacillota</taxon>
        <taxon>Bacilli</taxon>
        <taxon>Bacillales</taxon>
        <taxon>Bacillaceae</taxon>
        <taxon>Lentibacillus</taxon>
    </lineage>
</organism>
<protein>
    <submittedName>
        <fullName evidence="5">ATP-binding protein</fullName>
    </submittedName>
</protein>
<dbReference type="OrthoDB" id="2052561at2"/>
<keyword evidence="6" id="KW-1185">Reference proteome</keyword>
<evidence type="ECO:0000259" key="4">
    <source>
        <dbReference type="SMART" id="SM00382"/>
    </source>
</evidence>
<dbReference type="PANTHER" id="PTHR30050:SF4">
    <property type="entry name" value="ATP-BINDING PROTEIN RV3427C IN INSERTION SEQUENCE-RELATED"/>
    <property type="match status" value="1"/>
</dbReference>
<dbReference type="STRING" id="1472767.AOX59_06645"/>
<evidence type="ECO:0000256" key="3">
    <source>
        <dbReference type="ARBA" id="ARBA00022840"/>
    </source>
</evidence>
<dbReference type="Proteomes" id="UP000050331">
    <property type="component" value="Chromosome"/>
</dbReference>
<dbReference type="Pfam" id="PF01695">
    <property type="entry name" value="IstB_IS21"/>
    <property type="match status" value="1"/>
</dbReference>
<name>A0A0U4G6M4_9BACI</name>
<proteinExistence type="inferred from homology"/>
<dbReference type="InterPro" id="IPR047661">
    <property type="entry name" value="IstB"/>
</dbReference>
<dbReference type="AlphaFoldDB" id="A0A0U4G6M4"/>
<dbReference type="InterPro" id="IPR003593">
    <property type="entry name" value="AAA+_ATPase"/>
</dbReference>
<evidence type="ECO:0000313" key="5">
    <source>
        <dbReference type="EMBL" id="ALX48314.1"/>
    </source>
</evidence>
<dbReference type="Gene3D" id="3.40.50.300">
    <property type="entry name" value="P-loop containing nucleotide triphosphate hydrolases"/>
    <property type="match status" value="1"/>
</dbReference>
<dbReference type="SMART" id="SM00382">
    <property type="entry name" value="AAA"/>
    <property type="match status" value="1"/>
</dbReference>
<dbReference type="EMBL" id="CP013862">
    <property type="protein sequence ID" value="ALX48314.1"/>
    <property type="molecule type" value="Genomic_DNA"/>
</dbReference>
<dbReference type="CDD" id="cd00009">
    <property type="entry name" value="AAA"/>
    <property type="match status" value="1"/>
</dbReference>
<dbReference type="GO" id="GO:0006260">
    <property type="term" value="P:DNA replication"/>
    <property type="evidence" value="ECO:0007669"/>
    <property type="project" value="TreeGrafter"/>
</dbReference>
<dbReference type="InterPro" id="IPR027417">
    <property type="entry name" value="P-loop_NTPase"/>
</dbReference>
<reference evidence="5 6" key="1">
    <citation type="submission" date="2016-01" db="EMBL/GenBank/DDBJ databases">
        <title>Complete genome sequence of strain Lentibacillus amyloliquefaciens LAM0015T isolated from saline sediment.</title>
        <authorList>
            <person name="Wang J.-L."/>
            <person name="He M.-X."/>
        </authorList>
    </citation>
    <scope>NUCLEOTIDE SEQUENCE [LARGE SCALE GENOMIC DNA]</scope>
    <source>
        <strain evidence="5 6">LAM0015</strain>
    </source>
</reference>
<keyword evidence="3 5" id="KW-0067">ATP-binding</keyword>
<comment type="similarity">
    <text evidence="1">Belongs to the IS21/IS1162 putative ATP-binding protein family.</text>
</comment>
<dbReference type="InterPro" id="IPR028350">
    <property type="entry name" value="DNAC/IstB-like"/>
</dbReference>